<evidence type="ECO:0000313" key="3">
    <source>
        <dbReference type="EMBL" id="MBB3045410.1"/>
    </source>
</evidence>
<feature type="chain" id="PRO_5039540810" evidence="2">
    <location>
        <begin position="26"/>
        <end position="170"/>
    </location>
</feature>
<feature type="region of interest" description="Disordered" evidence="1">
    <location>
        <begin position="22"/>
        <end position="55"/>
    </location>
</feature>
<dbReference type="Proteomes" id="UP000589626">
    <property type="component" value="Unassembled WGS sequence"/>
</dbReference>
<sequence>MRTTSRTTALAAAAVIALMTLSGCGGDDDQPGSTPDSSQDAGGGDTTDLGDAAEEFGIPEECFTVHIGTFGEPDIDSVDKMPADWPEPIDDAVLCGTSSTNTEQNANYVSSAAPSEILDAYEGALGDAGYETSREDPSGLGRDMLTGSSSDVYFQVDAKDGGFTVTFASE</sequence>
<feature type="signal peptide" evidence="2">
    <location>
        <begin position="1"/>
        <end position="25"/>
    </location>
</feature>
<comment type="caution">
    <text evidence="3">The sequence shown here is derived from an EMBL/GenBank/DDBJ whole genome shotgun (WGS) entry which is preliminary data.</text>
</comment>
<name>A0A7W4Z543_9ACTN</name>
<evidence type="ECO:0000256" key="2">
    <source>
        <dbReference type="SAM" id="SignalP"/>
    </source>
</evidence>
<dbReference type="PROSITE" id="PS51257">
    <property type="entry name" value="PROKAR_LIPOPROTEIN"/>
    <property type="match status" value="1"/>
</dbReference>
<reference evidence="3 4" key="1">
    <citation type="submission" date="2020-08" db="EMBL/GenBank/DDBJ databases">
        <title>Sequencing the genomes of 1000 actinobacteria strains.</title>
        <authorList>
            <person name="Klenk H.-P."/>
        </authorList>
    </citation>
    <scope>NUCLEOTIDE SEQUENCE [LARGE SCALE GENOMIC DNA]</scope>
    <source>
        <strain evidence="3 4">DSM 105498</strain>
    </source>
</reference>
<dbReference type="RefSeq" id="WP_183595406.1">
    <property type="nucleotide sequence ID" value="NZ_JACHWR010000007.1"/>
</dbReference>
<protein>
    <submittedName>
        <fullName evidence="3">Uncharacterized protein</fullName>
    </submittedName>
</protein>
<accession>A0A7W4Z543</accession>
<dbReference type="AlphaFoldDB" id="A0A7W4Z543"/>
<keyword evidence="4" id="KW-1185">Reference proteome</keyword>
<keyword evidence="2" id="KW-0732">Signal</keyword>
<proteinExistence type="predicted"/>
<gene>
    <name evidence="3" type="ORF">FHU40_005267</name>
</gene>
<organism evidence="3 4">
    <name type="scientific">Nocardioides soli</name>
    <dbReference type="NCBI Taxonomy" id="1036020"/>
    <lineage>
        <taxon>Bacteria</taxon>
        <taxon>Bacillati</taxon>
        <taxon>Actinomycetota</taxon>
        <taxon>Actinomycetes</taxon>
        <taxon>Propionibacteriales</taxon>
        <taxon>Nocardioidaceae</taxon>
        <taxon>Nocardioides</taxon>
    </lineage>
</organism>
<evidence type="ECO:0000256" key="1">
    <source>
        <dbReference type="SAM" id="MobiDB-lite"/>
    </source>
</evidence>
<dbReference type="EMBL" id="JACHWR010000007">
    <property type="protein sequence ID" value="MBB3045410.1"/>
    <property type="molecule type" value="Genomic_DNA"/>
</dbReference>
<evidence type="ECO:0000313" key="4">
    <source>
        <dbReference type="Proteomes" id="UP000589626"/>
    </source>
</evidence>